<dbReference type="PANTHER" id="PTHR24148">
    <property type="entry name" value="ANKYRIN REPEAT DOMAIN-CONTAINING PROTEIN 39 HOMOLOG-RELATED"/>
    <property type="match status" value="1"/>
</dbReference>
<name>A0A8H7WD04_9HELO</name>
<dbReference type="Proteomes" id="UP000664132">
    <property type="component" value="Unassembled WGS sequence"/>
</dbReference>
<evidence type="ECO:0000313" key="2">
    <source>
        <dbReference type="EMBL" id="KAG4422517.1"/>
    </source>
</evidence>
<comment type="caution">
    <text evidence="2">The sequence shown here is derived from an EMBL/GenBank/DDBJ whole genome shotgun (WGS) entry which is preliminary data.</text>
</comment>
<dbReference type="InterPro" id="IPR052895">
    <property type="entry name" value="HetReg/Transcr_Mod"/>
</dbReference>
<dbReference type="InterPro" id="IPR010730">
    <property type="entry name" value="HET"/>
</dbReference>
<evidence type="ECO:0000259" key="1">
    <source>
        <dbReference type="Pfam" id="PF06985"/>
    </source>
</evidence>
<protein>
    <recommendedName>
        <fullName evidence="1">Heterokaryon incompatibility domain-containing protein</fullName>
    </recommendedName>
</protein>
<evidence type="ECO:0000313" key="3">
    <source>
        <dbReference type="Proteomes" id="UP000664132"/>
    </source>
</evidence>
<dbReference type="PANTHER" id="PTHR24148:SF73">
    <property type="entry name" value="HET DOMAIN PROTEIN (AFU_ORTHOLOGUE AFUA_8G01020)"/>
    <property type="match status" value="1"/>
</dbReference>
<dbReference type="OrthoDB" id="2157530at2759"/>
<organism evidence="2 3">
    <name type="scientific">Cadophora malorum</name>
    <dbReference type="NCBI Taxonomy" id="108018"/>
    <lineage>
        <taxon>Eukaryota</taxon>
        <taxon>Fungi</taxon>
        <taxon>Dikarya</taxon>
        <taxon>Ascomycota</taxon>
        <taxon>Pezizomycotina</taxon>
        <taxon>Leotiomycetes</taxon>
        <taxon>Helotiales</taxon>
        <taxon>Ploettnerulaceae</taxon>
        <taxon>Cadophora</taxon>
    </lineage>
</organism>
<dbReference type="Pfam" id="PF06985">
    <property type="entry name" value="HET"/>
    <property type="match status" value="1"/>
</dbReference>
<proteinExistence type="predicted"/>
<feature type="domain" description="Heterokaryon incompatibility" evidence="1">
    <location>
        <begin position="49"/>
        <end position="186"/>
    </location>
</feature>
<sequence>MPYEYDKLTEPGALRLIVIQPDHDIDAPVQCSLISTTLRACHEDLVEKYTALSYVWGVASQRKEIFVDGVPLDITASLDLALRHIRQPDKIIRIWADGICINQQDVFEKNTQFAQMGLVYEIANHTIIFLGPATKQSQAFIQAINSLPFQSSSSDWETKVSATLGHKGFTDLLSYPWFTRVWTLQELVLSADPWIQCGSLRYRWDVLAKYIPRRLTSAMEDGMQPLRDMNNFRTGSLTNRDFIYAHLGMISKKIQEIVIIDYTRSCSATYIGIARQALSWMPNLDILQLVGTQSETRLPGGLPSWVPDWSQSIRRPPPGNFVLGSEGAPKTWDGHRYRLLHANSTLLVVPVKPLGTVEFIIPPASTDQHVEPTRAGSGPTNLKRGNLSDKDIKVQDTLMYFFGLMLARTWGDDAKASVMEQKDDQAQYFDSISQGTIFREVAEAILGMQDGWLSPFFKDAILSDDAEQKLPPKIRKIMETLLRLTNLQLLYYPSHIALLSTGALTRIPENVCVGDECFVDLGAGIGYGGWSTTTMFARRDVDFCMSDDDLAAAAKLLVQSHSEEGTEVLLHILGPLRFLMRGEFPHLPSLKGVSHESWFPEHGREWKLGLGVVLLS</sequence>
<reference evidence="2" key="1">
    <citation type="submission" date="2021-02" db="EMBL/GenBank/DDBJ databases">
        <title>Genome sequence Cadophora malorum strain M34.</title>
        <authorList>
            <person name="Stefanovic E."/>
            <person name="Vu D."/>
            <person name="Scully C."/>
            <person name="Dijksterhuis J."/>
            <person name="Roader J."/>
            <person name="Houbraken J."/>
        </authorList>
    </citation>
    <scope>NUCLEOTIDE SEQUENCE</scope>
    <source>
        <strain evidence="2">M34</strain>
    </source>
</reference>
<gene>
    <name evidence="2" type="ORF">IFR04_004286</name>
</gene>
<dbReference type="EMBL" id="JAFJYH010000047">
    <property type="protein sequence ID" value="KAG4422517.1"/>
    <property type="molecule type" value="Genomic_DNA"/>
</dbReference>
<dbReference type="AlphaFoldDB" id="A0A8H7WD04"/>
<keyword evidence="3" id="KW-1185">Reference proteome</keyword>
<accession>A0A8H7WD04</accession>